<protein>
    <submittedName>
        <fullName evidence="2">Uncharacterized protein</fullName>
    </submittedName>
</protein>
<feature type="compositionally biased region" description="Polar residues" evidence="1">
    <location>
        <begin position="48"/>
        <end position="64"/>
    </location>
</feature>
<reference evidence="2" key="1">
    <citation type="submission" date="2020-11" db="EMBL/GenBank/DDBJ databases">
        <authorList>
            <consortium name="DOE Joint Genome Institute"/>
            <person name="Ahrendt S."/>
            <person name="Riley R."/>
            <person name="Andreopoulos W."/>
            <person name="Labutti K."/>
            <person name="Pangilinan J."/>
            <person name="Ruiz-Duenas F.J."/>
            <person name="Barrasa J.M."/>
            <person name="Sanchez-Garcia M."/>
            <person name="Camarero S."/>
            <person name="Miyauchi S."/>
            <person name="Serrano A."/>
            <person name="Linde D."/>
            <person name="Babiker R."/>
            <person name="Drula E."/>
            <person name="Ayuso-Fernandez I."/>
            <person name="Pacheco R."/>
            <person name="Padilla G."/>
            <person name="Ferreira P."/>
            <person name="Barriuso J."/>
            <person name="Kellner H."/>
            <person name="Castanera R."/>
            <person name="Alfaro M."/>
            <person name="Ramirez L."/>
            <person name="Pisabarro A.G."/>
            <person name="Kuo A."/>
            <person name="Tritt A."/>
            <person name="Lipzen A."/>
            <person name="He G."/>
            <person name="Yan M."/>
            <person name="Ng V."/>
            <person name="Cullen D."/>
            <person name="Martin F."/>
            <person name="Rosso M.-N."/>
            <person name="Henrissat B."/>
            <person name="Hibbett D."/>
            <person name="Martinez A.T."/>
            <person name="Grigoriev I.V."/>
        </authorList>
    </citation>
    <scope>NUCLEOTIDE SEQUENCE</scope>
    <source>
        <strain evidence="2">CIRM-BRFM 674</strain>
    </source>
</reference>
<dbReference type="AlphaFoldDB" id="A0A9P5YUD2"/>
<evidence type="ECO:0000313" key="3">
    <source>
        <dbReference type="Proteomes" id="UP000807469"/>
    </source>
</evidence>
<evidence type="ECO:0000313" key="2">
    <source>
        <dbReference type="EMBL" id="KAF9474900.1"/>
    </source>
</evidence>
<evidence type="ECO:0000256" key="1">
    <source>
        <dbReference type="SAM" id="MobiDB-lite"/>
    </source>
</evidence>
<accession>A0A9P5YUD2</accession>
<dbReference type="EMBL" id="MU155356">
    <property type="protein sequence ID" value="KAF9474900.1"/>
    <property type="molecule type" value="Genomic_DNA"/>
</dbReference>
<name>A0A9P5YUD2_9AGAR</name>
<sequence>MTDHRHKSNLSEIHEELASKYKSFDHLRPPQKYNTYLVLVPREPTHVSKPTTSRAAASSTDGIHTAFRTTAQNRIRMACPSTKYSALHNAKKC</sequence>
<keyword evidence="3" id="KW-1185">Reference proteome</keyword>
<comment type="caution">
    <text evidence="2">The sequence shown here is derived from an EMBL/GenBank/DDBJ whole genome shotgun (WGS) entry which is preliminary data.</text>
</comment>
<gene>
    <name evidence="2" type="ORF">BDN70DRAFT_884327</name>
</gene>
<proteinExistence type="predicted"/>
<organism evidence="2 3">
    <name type="scientific">Pholiota conissans</name>
    <dbReference type="NCBI Taxonomy" id="109636"/>
    <lineage>
        <taxon>Eukaryota</taxon>
        <taxon>Fungi</taxon>
        <taxon>Dikarya</taxon>
        <taxon>Basidiomycota</taxon>
        <taxon>Agaricomycotina</taxon>
        <taxon>Agaricomycetes</taxon>
        <taxon>Agaricomycetidae</taxon>
        <taxon>Agaricales</taxon>
        <taxon>Agaricineae</taxon>
        <taxon>Strophariaceae</taxon>
        <taxon>Pholiota</taxon>
    </lineage>
</organism>
<feature type="region of interest" description="Disordered" evidence="1">
    <location>
        <begin position="45"/>
        <end position="64"/>
    </location>
</feature>
<dbReference type="Proteomes" id="UP000807469">
    <property type="component" value="Unassembled WGS sequence"/>
</dbReference>